<evidence type="ECO:0008006" key="4">
    <source>
        <dbReference type="Google" id="ProtNLM"/>
    </source>
</evidence>
<dbReference type="Proteomes" id="UP000295765">
    <property type="component" value="Unassembled WGS sequence"/>
</dbReference>
<evidence type="ECO:0000313" key="2">
    <source>
        <dbReference type="EMBL" id="TCO82728.1"/>
    </source>
</evidence>
<keyword evidence="1" id="KW-1133">Transmembrane helix</keyword>
<sequence length="216" mass="23838">MAIALVLLLGLAVDAHTDLVGQFVVSAVVWTLWALLLHAETPPWRRALVRATAFAMCAELFFSLGLGFYDYRFHNVPAFVPPGHVLLFMLGPTLARRLPDLITVLVPAVAVAYALWAWVAGWSQFEVLLVALFLVAYGHGRSRKLYATMLVLALLLELWGTWLGNWRWQPVLPHLGLATTNPPILAGAFYALFDMYVMRAARRVHARAPAVAAAPA</sequence>
<proteinExistence type="predicted"/>
<evidence type="ECO:0000256" key="1">
    <source>
        <dbReference type="SAM" id="Phobius"/>
    </source>
</evidence>
<feature type="transmembrane region" description="Helical" evidence="1">
    <location>
        <begin position="47"/>
        <end position="69"/>
    </location>
</feature>
<keyword evidence="1" id="KW-0812">Transmembrane</keyword>
<feature type="transmembrane region" description="Helical" evidence="1">
    <location>
        <begin position="115"/>
        <end position="138"/>
    </location>
</feature>
<name>A0A4R2LSJ1_9GAMM</name>
<feature type="transmembrane region" description="Helical" evidence="1">
    <location>
        <begin position="145"/>
        <end position="163"/>
    </location>
</feature>
<organism evidence="2 3">
    <name type="scientific">Plasticicumulans lactativorans</name>
    <dbReference type="NCBI Taxonomy" id="1133106"/>
    <lineage>
        <taxon>Bacteria</taxon>
        <taxon>Pseudomonadati</taxon>
        <taxon>Pseudomonadota</taxon>
        <taxon>Gammaproteobacteria</taxon>
        <taxon>Candidatus Competibacteraceae</taxon>
        <taxon>Plasticicumulans</taxon>
    </lineage>
</organism>
<keyword evidence="3" id="KW-1185">Reference proteome</keyword>
<comment type="caution">
    <text evidence="2">The sequence shown here is derived from an EMBL/GenBank/DDBJ whole genome shotgun (WGS) entry which is preliminary data.</text>
</comment>
<evidence type="ECO:0000313" key="3">
    <source>
        <dbReference type="Proteomes" id="UP000295765"/>
    </source>
</evidence>
<dbReference type="AlphaFoldDB" id="A0A4R2LSJ1"/>
<protein>
    <recommendedName>
        <fullName evidence="4">Lycopene cyclase domain-containing protein</fullName>
    </recommendedName>
</protein>
<reference evidence="2 3" key="1">
    <citation type="submission" date="2019-03" db="EMBL/GenBank/DDBJ databases">
        <title>Genomic Encyclopedia of Type Strains, Phase IV (KMG-IV): sequencing the most valuable type-strain genomes for metagenomic binning, comparative biology and taxonomic classification.</title>
        <authorList>
            <person name="Goeker M."/>
        </authorList>
    </citation>
    <scope>NUCLEOTIDE SEQUENCE [LARGE SCALE GENOMIC DNA]</scope>
    <source>
        <strain evidence="2 3">DSM 25287</strain>
    </source>
</reference>
<gene>
    <name evidence="2" type="ORF">EV699_104120</name>
</gene>
<feature type="transmembrane region" description="Helical" evidence="1">
    <location>
        <begin position="76"/>
        <end position="95"/>
    </location>
</feature>
<keyword evidence="1" id="KW-0472">Membrane</keyword>
<accession>A0A4R2LSJ1</accession>
<feature type="transmembrane region" description="Helical" evidence="1">
    <location>
        <begin position="175"/>
        <end position="193"/>
    </location>
</feature>
<dbReference type="EMBL" id="SLWY01000004">
    <property type="protein sequence ID" value="TCO82728.1"/>
    <property type="molecule type" value="Genomic_DNA"/>
</dbReference>